<evidence type="ECO:0000313" key="2">
    <source>
        <dbReference type="Proteomes" id="UP000269396"/>
    </source>
</evidence>
<dbReference type="AlphaFoldDB" id="A0A3P8GJ82"/>
<gene>
    <name evidence="1" type="ORF">SMTD_LOCUS22911</name>
</gene>
<proteinExistence type="predicted"/>
<dbReference type="EMBL" id="UZAL01055893">
    <property type="protein sequence ID" value="VDP89032.1"/>
    <property type="molecule type" value="Genomic_DNA"/>
</dbReference>
<name>A0A3P8GJ82_9TREM</name>
<protein>
    <submittedName>
        <fullName evidence="1">Uncharacterized protein</fullName>
    </submittedName>
</protein>
<organism evidence="1 2">
    <name type="scientific">Schistosoma mattheei</name>
    <dbReference type="NCBI Taxonomy" id="31246"/>
    <lineage>
        <taxon>Eukaryota</taxon>
        <taxon>Metazoa</taxon>
        <taxon>Spiralia</taxon>
        <taxon>Lophotrochozoa</taxon>
        <taxon>Platyhelminthes</taxon>
        <taxon>Trematoda</taxon>
        <taxon>Digenea</taxon>
        <taxon>Strigeidida</taxon>
        <taxon>Schistosomatoidea</taxon>
        <taxon>Schistosomatidae</taxon>
        <taxon>Schistosoma</taxon>
    </lineage>
</organism>
<accession>A0A3P8GJ82</accession>
<sequence length="51" mass="5742">MNGLLSSVYKLVDSSKLNSKRRSAIDEYCTQLKNITPELISEYSKKVSISC</sequence>
<reference evidence="1 2" key="1">
    <citation type="submission" date="2018-11" db="EMBL/GenBank/DDBJ databases">
        <authorList>
            <consortium name="Pathogen Informatics"/>
        </authorList>
    </citation>
    <scope>NUCLEOTIDE SEQUENCE [LARGE SCALE GENOMIC DNA]</scope>
    <source>
        <strain>Denwood</strain>
        <strain evidence="2">Zambia</strain>
    </source>
</reference>
<dbReference type="Proteomes" id="UP000269396">
    <property type="component" value="Unassembled WGS sequence"/>
</dbReference>
<keyword evidence="2" id="KW-1185">Reference proteome</keyword>
<evidence type="ECO:0000313" key="1">
    <source>
        <dbReference type="EMBL" id="VDP89032.1"/>
    </source>
</evidence>